<protein>
    <submittedName>
        <fullName evidence="1">Uncharacterized protein</fullName>
    </submittedName>
</protein>
<dbReference type="AlphaFoldDB" id="A0A0F9EGB8"/>
<sequence>MRHNLNEASQELLDRLDKFIDRRIPDDGPDWEFTKLNDAMQEVKNAIKEESNAA</sequence>
<gene>
    <name evidence="1" type="ORF">LCGC14_2370870</name>
</gene>
<proteinExistence type="predicted"/>
<reference evidence="1" key="1">
    <citation type="journal article" date="2015" name="Nature">
        <title>Complex archaea that bridge the gap between prokaryotes and eukaryotes.</title>
        <authorList>
            <person name="Spang A."/>
            <person name="Saw J.H."/>
            <person name="Jorgensen S.L."/>
            <person name="Zaremba-Niedzwiedzka K."/>
            <person name="Martijn J."/>
            <person name="Lind A.E."/>
            <person name="van Eijk R."/>
            <person name="Schleper C."/>
            <person name="Guy L."/>
            <person name="Ettema T.J."/>
        </authorList>
    </citation>
    <scope>NUCLEOTIDE SEQUENCE</scope>
</reference>
<accession>A0A0F9EGB8</accession>
<name>A0A0F9EGB8_9ZZZZ</name>
<comment type="caution">
    <text evidence="1">The sequence shown here is derived from an EMBL/GenBank/DDBJ whole genome shotgun (WGS) entry which is preliminary data.</text>
</comment>
<organism evidence="1">
    <name type="scientific">marine sediment metagenome</name>
    <dbReference type="NCBI Taxonomy" id="412755"/>
    <lineage>
        <taxon>unclassified sequences</taxon>
        <taxon>metagenomes</taxon>
        <taxon>ecological metagenomes</taxon>
    </lineage>
</organism>
<evidence type="ECO:0000313" key="1">
    <source>
        <dbReference type="EMBL" id="KKL28866.1"/>
    </source>
</evidence>
<dbReference type="EMBL" id="LAZR01034946">
    <property type="protein sequence ID" value="KKL28866.1"/>
    <property type="molecule type" value="Genomic_DNA"/>
</dbReference>